<proteinExistence type="predicted"/>
<dbReference type="eggNOG" id="KOG2369">
    <property type="taxonomic scope" value="Eukaryota"/>
</dbReference>
<evidence type="ECO:0008006" key="4">
    <source>
        <dbReference type="Google" id="ProtNLM"/>
    </source>
</evidence>
<dbReference type="InterPro" id="IPR029058">
    <property type="entry name" value="AB_hydrolase_fold"/>
</dbReference>
<dbReference type="SUPFAM" id="SSF53474">
    <property type="entry name" value="alpha/beta-Hydrolases"/>
    <property type="match status" value="1"/>
</dbReference>
<comment type="caution">
    <text evidence="2">The sequence shown here is derived from an EMBL/GenBank/DDBJ whole genome shotgun (WGS) entry which is preliminary data.</text>
</comment>
<evidence type="ECO:0000313" key="2">
    <source>
        <dbReference type="EMBL" id="EJK56618.1"/>
    </source>
</evidence>
<dbReference type="AlphaFoldDB" id="K0RS26"/>
<evidence type="ECO:0000313" key="3">
    <source>
        <dbReference type="Proteomes" id="UP000266841"/>
    </source>
</evidence>
<dbReference type="PANTHER" id="PTHR11440">
    <property type="entry name" value="LECITHIN-CHOLESTEROL ACYLTRANSFERASE-RELATED"/>
    <property type="match status" value="1"/>
</dbReference>
<feature type="region of interest" description="Disordered" evidence="1">
    <location>
        <begin position="570"/>
        <end position="601"/>
    </location>
</feature>
<reference evidence="2 3" key="1">
    <citation type="journal article" date="2012" name="Genome Biol.">
        <title>Genome and low-iron response of an oceanic diatom adapted to chronic iron limitation.</title>
        <authorList>
            <person name="Lommer M."/>
            <person name="Specht M."/>
            <person name="Roy A.S."/>
            <person name="Kraemer L."/>
            <person name="Andreson R."/>
            <person name="Gutowska M.A."/>
            <person name="Wolf J."/>
            <person name="Bergner S.V."/>
            <person name="Schilhabel M.B."/>
            <person name="Klostermeier U.C."/>
            <person name="Beiko R.G."/>
            <person name="Rosenstiel P."/>
            <person name="Hippler M."/>
            <person name="Laroche J."/>
        </authorList>
    </citation>
    <scope>NUCLEOTIDE SEQUENCE [LARGE SCALE GENOMIC DNA]</scope>
    <source>
        <strain evidence="2 3">CCMP1005</strain>
    </source>
</reference>
<dbReference type="OMA" id="FYFLKWV"/>
<dbReference type="Proteomes" id="UP000266841">
    <property type="component" value="Unassembled WGS sequence"/>
</dbReference>
<dbReference type="GO" id="GO:0006629">
    <property type="term" value="P:lipid metabolic process"/>
    <property type="evidence" value="ECO:0007669"/>
    <property type="project" value="InterPro"/>
</dbReference>
<sequence length="730" mass="81044">MSQRQRRKKANKTTCSASASARAAMGVSNSDEEVVHRGSGGATRAMVRISAVLIASLVVGRMTESMKRNGHKTNVTENGWTNTLQNMSMDAFESTKSSYDEFYQKNVQPLLTSVTSKLNATLSDEKSRPGYRLAQEGAKAKHPIIFIPGFITAGLEVWGAEECAKNLFRQRIWGSLTMAQSFFADRNCWRKHLSLDRRSGLDPEGIRLRAAHGFDAADYFIATFWVFAKLIENLADVGYDGERMSMMSFDWRLGYRNLEKRDGYFTKLKYTIEAHHETTGEKVVLISHSMGGTVTHYFLQWVVAEKRYGGGGGGKNWVETFIHSWINLAGTLLGVPKATPALLSGELKDTAVISPQLGSILEHYFSREWRKELWTSWGSLYGMLPKGGDRLWGIGADLIDFVGGASGDLDEMSNMTTAVASLKNKEVTSKKLVPYIVWSNKTDDMCSGPSPPDNTTPLATVPNIEQEHVETEEIPPDHVWSLDDTLEHLYSHAEEHIKTDLFSHDSQSGWKKRSSSKDKQMHWHDPAATQLPKAPSMRIYCVYGVGLPTERAYHYKVDCSSLGPPTANVTDDAGSVSGEQCSDDASSEDDSHSASDDLHSPFIIDTDVTDASRGIQMGVRHSDGDGSVALLSLGYMCQKWKEPRNKYNPHRVQVFSREKKHKGTAQIRDPGRGGPESGEHCDILGNDGTLEDVVRIATDFEVDIHVNHDEIKSDLMRIMDEIDSHPNGGL</sequence>
<dbReference type="GO" id="GO:0008374">
    <property type="term" value="F:O-acyltransferase activity"/>
    <property type="evidence" value="ECO:0007669"/>
    <property type="project" value="InterPro"/>
</dbReference>
<dbReference type="InterPro" id="IPR003386">
    <property type="entry name" value="LACT/PDAT_acylTrfase"/>
</dbReference>
<dbReference type="Pfam" id="PF02450">
    <property type="entry name" value="LCAT"/>
    <property type="match status" value="1"/>
</dbReference>
<feature type="region of interest" description="Disordered" evidence="1">
    <location>
        <begin position="505"/>
        <end position="524"/>
    </location>
</feature>
<evidence type="ECO:0000256" key="1">
    <source>
        <dbReference type="SAM" id="MobiDB-lite"/>
    </source>
</evidence>
<feature type="compositionally biased region" description="Basic and acidic residues" evidence="1">
    <location>
        <begin position="589"/>
        <end position="599"/>
    </location>
</feature>
<accession>K0RS26</accession>
<feature type="region of interest" description="Disordered" evidence="1">
    <location>
        <begin position="1"/>
        <end position="20"/>
    </location>
</feature>
<dbReference type="Gene3D" id="3.40.50.1820">
    <property type="entry name" value="alpha/beta hydrolase"/>
    <property type="match status" value="1"/>
</dbReference>
<feature type="region of interest" description="Disordered" evidence="1">
    <location>
        <begin position="658"/>
        <end position="679"/>
    </location>
</feature>
<dbReference type="OrthoDB" id="190846at2759"/>
<gene>
    <name evidence="2" type="ORF">THAOC_23462</name>
</gene>
<protein>
    <recommendedName>
        <fullName evidence="4">Phospholipid:diacylglycerol acyltransferase</fullName>
    </recommendedName>
</protein>
<feature type="compositionally biased region" description="Basic residues" evidence="1">
    <location>
        <begin position="1"/>
        <end position="11"/>
    </location>
</feature>
<dbReference type="EMBL" id="AGNL01030967">
    <property type="protein sequence ID" value="EJK56618.1"/>
    <property type="molecule type" value="Genomic_DNA"/>
</dbReference>
<name>K0RS26_THAOC</name>
<keyword evidence="3" id="KW-1185">Reference proteome</keyword>
<organism evidence="2 3">
    <name type="scientific">Thalassiosira oceanica</name>
    <name type="common">Marine diatom</name>
    <dbReference type="NCBI Taxonomy" id="159749"/>
    <lineage>
        <taxon>Eukaryota</taxon>
        <taxon>Sar</taxon>
        <taxon>Stramenopiles</taxon>
        <taxon>Ochrophyta</taxon>
        <taxon>Bacillariophyta</taxon>
        <taxon>Coscinodiscophyceae</taxon>
        <taxon>Thalassiosirophycidae</taxon>
        <taxon>Thalassiosirales</taxon>
        <taxon>Thalassiosiraceae</taxon>
        <taxon>Thalassiosira</taxon>
    </lineage>
</organism>
<feature type="compositionally biased region" description="Basic and acidic residues" evidence="1">
    <location>
        <begin position="515"/>
        <end position="524"/>
    </location>
</feature>